<feature type="domain" description="C-type lysozyme inhibitor" evidence="5">
    <location>
        <begin position="262"/>
        <end position="322"/>
    </location>
</feature>
<evidence type="ECO:0000313" key="9">
    <source>
        <dbReference type="EMBL" id="RHH48442.1"/>
    </source>
</evidence>
<evidence type="ECO:0000256" key="2">
    <source>
        <dbReference type="ARBA" id="ARBA00023136"/>
    </source>
</evidence>
<dbReference type="SUPFAM" id="SSF141488">
    <property type="entry name" value="YdhA-like"/>
    <property type="match status" value="1"/>
</dbReference>
<keyword evidence="1" id="KW-0732">Signal</keyword>
<keyword evidence="11" id="KW-1185">Reference proteome</keyword>
<dbReference type="Pfam" id="PF09864">
    <property type="entry name" value="MliC"/>
    <property type="match status" value="1"/>
</dbReference>
<keyword evidence="3" id="KW-0564">Palmitate</keyword>
<dbReference type="STRING" id="310297.BHV76_01165"/>
<keyword evidence="4" id="KW-0449">Lipoprotein</keyword>
<evidence type="ECO:0000259" key="5">
    <source>
        <dbReference type="Pfam" id="PF09864"/>
    </source>
</evidence>
<dbReference type="Gene3D" id="2.40.128.200">
    <property type="match status" value="1"/>
</dbReference>
<evidence type="ECO:0000256" key="4">
    <source>
        <dbReference type="ARBA" id="ARBA00023288"/>
    </source>
</evidence>
<dbReference type="Proteomes" id="UP000260862">
    <property type="component" value="Unassembled WGS sequence"/>
</dbReference>
<evidence type="ECO:0000313" key="8">
    <source>
        <dbReference type="EMBL" id="RGM42523.1"/>
    </source>
</evidence>
<reference evidence="10 11" key="1">
    <citation type="submission" date="2018-08" db="EMBL/GenBank/DDBJ databases">
        <title>A genome reference for cultivated species of the human gut microbiota.</title>
        <authorList>
            <person name="Zou Y."/>
            <person name="Xue W."/>
            <person name="Luo G."/>
        </authorList>
    </citation>
    <scope>NUCLEOTIDE SEQUENCE [LARGE SCALE GENOMIC DNA]</scope>
    <source>
        <strain evidence="9 12">AM17-44</strain>
        <strain evidence="8 10">OM08-14</strain>
        <strain evidence="7 11">TF10-3AC</strain>
    </source>
</reference>
<comment type="caution">
    <text evidence="8">The sequence shown here is derived from an EMBL/GenBank/DDBJ whole genome shotgun (WGS) entry which is preliminary data.</text>
</comment>
<evidence type="ECO:0000313" key="10">
    <source>
        <dbReference type="Proteomes" id="UP000260780"/>
    </source>
</evidence>
<dbReference type="EMBL" id="QRJS01000006">
    <property type="protein sequence ID" value="RHH48442.1"/>
    <property type="molecule type" value="Genomic_DNA"/>
</dbReference>
<dbReference type="InterPro" id="IPR036328">
    <property type="entry name" value="MliC_sf"/>
</dbReference>
<evidence type="ECO:0000313" key="11">
    <source>
        <dbReference type="Proteomes" id="UP000260862"/>
    </source>
</evidence>
<dbReference type="EMBL" id="QSTF01000003">
    <property type="protein sequence ID" value="RGM42523.1"/>
    <property type="molecule type" value="Genomic_DNA"/>
</dbReference>
<dbReference type="Proteomes" id="UP000284998">
    <property type="component" value="Unassembled WGS sequence"/>
</dbReference>
<evidence type="ECO:0000256" key="1">
    <source>
        <dbReference type="ARBA" id="ARBA00022729"/>
    </source>
</evidence>
<name>A0A3E4WJU4_9BACT</name>
<protein>
    <recommendedName>
        <fullName evidence="13">Lipocalin-like domain-containing protein</fullName>
    </recommendedName>
</protein>
<dbReference type="InterPro" id="IPR018660">
    <property type="entry name" value="MliC"/>
</dbReference>
<dbReference type="AlphaFoldDB" id="A0A3E4WJU4"/>
<organism evidence="8 10">
    <name type="scientific">Phocaeicola plebeius</name>
    <dbReference type="NCBI Taxonomy" id="310297"/>
    <lineage>
        <taxon>Bacteria</taxon>
        <taxon>Pseudomonadati</taxon>
        <taxon>Bacteroidota</taxon>
        <taxon>Bacteroidia</taxon>
        <taxon>Bacteroidales</taxon>
        <taxon>Bacteroidaceae</taxon>
        <taxon>Phocaeicola</taxon>
    </lineage>
</organism>
<dbReference type="Pfam" id="PF12702">
    <property type="entry name" value="Lipocalin_3"/>
    <property type="match status" value="1"/>
</dbReference>
<feature type="domain" description="Lipocalin-like" evidence="6">
    <location>
        <begin position="43"/>
        <end position="138"/>
    </location>
</feature>
<dbReference type="Gene3D" id="2.40.128.280">
    <property type="match status" value="1"/>
</dbReference>
<evidence type="ECO:0000256" key="3">
    <source>
        <dbReference type="ARBA" id="ARBA00023139"/>
    </source>
</evidence>
<keyword evidence="2" id="KW-0472">Membrane</keyword>
<evidence type="ECO:0000313" key="7">
    <source>
        <dbReference type="EMBL" id="RGK53233.1"/>
    </source>
</evidence>
<evidence type="ECO:0000259" key="6">
    <source>
        <dbReference type="Pfam" id="PF12702"/>
    </source>
</evidence>
<accession>A0A3E4WJU4</accession>
<proteinExistence type="predicted"/>
<gene>
    <name evidence="9" type="ORF">DW204_03965</name>
    <name evidence="8" type="ORF">DXC17_01810</name>
    <name evidence="7" type="ORF">DXD04_12570</name>
</gene>
<evidence type="ECO:0008006" key="13">
    <source>
        <dbReference type="Google" id="ProtNLM"/>
    </source>
</evidence>
<dbReference type="Proteomes" id="UP000260780">
    <property type="component" value="Unassembled WGS sequence"/>
</dbReference>
<evidence type="ECO:0000313" key="12">
    <source>
        <dbReference type="Proteomes" id="UP000284998"/>
    </source>
</evidence>
<sequence>MQYKPISLHYKQKHITMKKQMKQIALPLFLGGLIACSPKTAVNETDLLGNWTEILPTSSNFVQGMTLAKEGKASSIGMATLQYESWQLLPDGQLILNGKSIGNGQTISFSDTLAILSLQQDTLTLRKGADYQIKYVRQPESAPLVGTDKASTGYTWSDVLQKDIRIFETGQKVLSSTDSQATQAGFLVFATDSSKVEVFLPDTKVILDRRVRPDGIAVWNVEDDDTYQVQACADSWIVSRRGRLLYNTHGTDKKIETSFLTEEKTEIPVAFYPHEALAEVCLDGQYMLLSQYRTASGYGYKNTILDLRGKGKEATLTRSTDGKTFQLTEKD</sequence>
<dbReference type="EMBL" id="QSQT01000025">
    <property type="protein sequence ID" value="RGK53233.1"/>
    <property type="molecule type" value="Genomic_DNA"/>
</dbReference>
<dbReference type="InterPro" id="IPR024311">
    <property type="entry name" value="Lipocalin-like"/>
</dbReference>